<dbReference type="InterPro" id="IPR015943">
    <property type="entry name" value="WD40/YVTN_repeat-like_dom_sf"/>
</dbReference>
<dbReference type="PANTHER" id="PTHR40274:SF4">
    <property type="entry name" value="BLL1406 PROTEIN"/>
    <property type="match status" value="1"/>
</dbReference>
<evidence type="ECO:0000313" key="2">
    <source>
        <dbReference type="EMBL" id="QEC48586.1"/>
    </source>
</evidence>
<dbReference type="NCBIfam" id="NF033206">
    <property type="entry name" value="ScyE_fam"/>
    <property type="match status" value="1"/>
</dbReference>
<evidence type="ECO:0000313" key="3">
    <source>
        <dbReference type="Proteomes" id="UP000321805"/>
    </source>
</evidence>
<feature type="signal peptide" evidence="1">
    <location>
        <begin position="1"/>
        <end position="25"/>
    </location>
</feature>
<protein>
    <submittedName>
        <fullName evidence="2">ScyD/ScyE family protein</fullName>
    </submittedName>
</protein>
<proteinExistence type="predicted"/>
<gene>
    <name evidence="2" type="ORF">FSW04_14070</name>
</gene>
<organism evidence="2 3">
    <name type="scientific">Baekduia soli</name>
    <dbReference type="NCBI Taxonomy" id="496014"/>
    <lineage>
        <taxon>Bacteria</taxon>
        <taxon>Bacillati</taxon>
        <taxon>Actinomycetota</taxon>
        <taxon>Thermoleophilia</taxon>
        <taxon>Solirubrobacterales</taxon>
        <taxon>Baekduiaceae</taxon>
        <taxon>Baekduia</taxon>
    </lineage>
</organism>
<accession>A0A5B8U639</accession>
<sequence length="349" mass="35262">MRRAILSAAVAVGVFGGVGAAAASAATTVVADHLARPRGLAVAPDGTLYASLLGNGGRPCNREGCFGASGRVVRVGRDGRLTTVASGLLTMRGRPDGFFSIGADQLTVLPDGRLATAVTAEFNINRTPPAAVPHPLRPQVGHVVLFEPGGGKQVGANIADVEYRLDPDGKGAVSNPYGITTLDGVIYVSDSAANDLLVVDGPDVGVLATFPDPVPNTDAVPDALAAGPDGALYVGEFTGGAQPRGAARIWRVVPGQPPTLFASGLTSITSLAFGPDGSLYATEFGPGDVVRIAPDGSRSVLAAGTLHFPGGIAVAPDGTVFVTNWTVASSTPATKGRLKGRTGQIVRIS</sequence>
<dbReference type="SUPFAM" id="SSF101898">
    <property type="entry name" value="NHL repeat"/>
    <property type="match status" value="1"/>
</dbReference>
<dbReference type="AlphaFoldDB" id="A0A5B8U639"/>
<dbReference type="KEGG" id="bsol:FSW04_14070"/>
<dbReference type="OrthoDB" id="928769at2"/>
<dbReference type="RefSeq" id="WP_146920291.1">
    <property type="nucleotide sequence ID" value="NZ_CP042430.1"/>
</dbReference>
<reference evidence="2 3" key="1">
    <citation type="journal article" date="2018" name="J. Microbiol.">
        <title>Baekduia soli gen. nov., sp. nov., a novel bacterium isolated from the soil of Baekdu Mountain and proposal of a novel family name, Baekduiaceae fam. nov.</title>
        <authorList>
            <person name="An D.S."/>
            <person name="Siddiqi M.Z."/>
            <person name="Kim K.H."/>
            <person name="Yu H.S."/>
            <person name="Im W.T."/>
        </authorList>
    </citation>
    <scope>NUCLEOTIDE SEQUENCE [LARGE SCALE GENOMIC DNA]</scope>
    <source>
        <strain evidence="2 3">BR7-21</strain>
    </source>
</reference>
<dbReference type="InterPro" id="IPR051344">
    <property type="entry name" value="Vgb"/>
</dbReference>
<dbReference type="EMBL" id="CP042430">
    <property type="protein sequence ID" value="QEC48586.1"/>
    <property type="molecule type" value="Genomic_DNA"/>
</dbReference>
<keyword evidence="3" id="KW-1185">Reference proteome</keyword>
<dbReference type="InterPro" id="IPR048031">
    <property type="entry name" value="ScyD/ScyE-like"/>
</dbReference>
<dbReference type="Gene3D" id="2.130.10.10">
    <property type="entry name" value="YVTN repeat-like/Quinoprotein amine dehydrogenase"/>
    <property type="match status" value="1"/>
</dbReference>
<feature type="chain" id="PRO_5022672908" evidence="1">
    <location>
        <begin position="26"/>
        <end position="349"/>
    </location>
</feature>
<dbReference type="PANTHER" id="PTHR40274">
    <property type="entry name" value="VIRGINIAMYCIN B LYASE"/>
    <property type="match status" value="1"/>
</dbReference>
<name>A0A5B8U639_9ACTN</name>
<dbReference type="Proteomes" id="UP000321805">
    <property type="component" value="Chromosome"/>
</dbReference>
<evidence type="ECO:0000256" key="1">
    <source>
        <dbReference type="SAM" id="SignalP"/>
    </source>
</evidence>
<keyword evidence="1" id="KW-0732">Signal</keyword>